<dbReference type="Gene3D" id="3.20.20.370">
    <property type="entry name" value="Glycoside hydrolase/deacetylase"/>
    <property type="match status" value="1"/>
</dbReference>
<organism evidence="4 5">
    <name type="scientific">Dyella soli</name>
    <dbReference type="NCBI Taxonomy" id="522319"/>
    <lineage>
        <taxon>Bacteria</taxon>
        <taxon>Pseudomonadati</taxon>
        <taxon>Pseudomonadota</taxon>
        <taxon>Gammaproteobacteria</taxon>
        <taxon>Lysobacterales</taxon>
        <taxon>Rhodanobacteraceae</taxon>
        <taxon>Dyella</taxon>
    </lineage>
</organism>
<dbReference type="PROSITE" id="PS51677">
    <property type="entry name" value="NODB"/>
    <property type="match status" value="1"/>
</dbReference>
<name>A0A4R0YUD0_9GAMM</name>
<gene>
    <name evidence="4" type="ORF">EZM97_16345</name>
</gene>
<dbReference type="GO" id="GO:0005975">
    <property type="term" value="P:carbohydrate metabolic process"/>
    <property type="evidence" value="ECO:0007669"/>
    <property type="project" value="InterPro"/>
</dbReference>
<dbReference type="Proteomes" id="UP000291822">
    <property type="component" value="Unassembled WGS sequence"/>
</dbReference>
<keyword evidence="2" id="KW-0732">Signal</keyword>
<reference evidence="4 5" key="1">
    <citation type="submission" date="2019-02" db="EMBL/GenBank/DDBJ databases">
        <title>Dyella amyloliquefaciens sp. nov., isolated from forest soil.</title>
        <authorList>
            <person name="Gao Z.-H."/>
            <person name="Qiu L.-H."/>
        </authorList>
    </citation>
    <scope>NUCLEOTIDE SEQUENCE [LARGE SCALE GENOMIC DNA]</scope>
    <source>
        <strain evidence="4 5">KACC 12747</strain>
    </source>
</reference>
<dbReference type="CDD" id="cd10918">
    <property type="entry name" value="CE4_NodB_like_5s_6s"/>
    <property type="match status" value="1"/>
</dbReference>
<dbReference type="Pfam" id="PF01522">
    <property type="entry name" value="Polysacc_deac_1"/>
    <property type="match status" value="2"/>
</dbReference>
<feature type="domain" description="NodB homology" evidence="3">
    <location>
        <begin position="105"/>
        <end position="369"/>
    </location>
</feature>
<keyword evidence="5" id="KW-1185">Reference proteome</keyword>
<comment type="caution">
    <text evidence="4">The sequence shown here is derived from an EMBL/GenBank/DDBJ whole genome shotgun (WGS) entry which is preliminary data.</text>
</comment>
<evidence type="ECO:0000313" key="4">
    <source>
        <dbReference type="EMBL" id="TCI10448.1"/>
    </source>
</evidence>
<protein>
    <submittedName>
        <fullName evidence="4">Polysaccharide deacetylase</fullName>
    </submittedName>
</protein>
<evidence type="ECO:0000256" key="2">
    <source>
        <dbReference type="ARBA" id="ARBA00022729"/>
    </source>
</evidence>
<dbReference type="RefSeq" id="WP_131408474.1">
    <property type="nucleotide sequence ID" value="NZ_SJTG01000002.1"/>
</dbReference>
<comment type="subcellular location">
    <subcellularLocation>
        <location evidence="1">Secreted</location>
    </subcellularLocation>
</comment>
<evidence type="ECO:0000313" key="5">
    <source>
        <dbReference type="Proteomes" id="UP000291822"/>
    </source>
</evidence>
<dbReference type="PANTHER" id="PTHR34216">
    <property type="match status" value="1"/>
</dbReference>
<proteinExistence type="predicted"/>
<dbReference type="AlphaFoldDB" id="A0A4R0YUD0"/>
<dbReference type="PANTHER" id="PTHR34216:SF3">
    <property type="entry name" value="POLY-BETA-1,6-N-ACETYL-D-GLUCOSAMINE N-DEACETYLASE"/>
    <property type="match status" value="1"/>
</dbReference>
<dbReference type="InterPro" id="IPR011330">
    <property type="entry name" value="Glyco_hydro/deAcase_b/a-brl"/>
</dbReference>
<accession>A0A4R0YUD0</accession>
<evidence type="ECO:0000256" key="1">
    <source>
        <dbReference type="ARBA" id="ARBA00004613"/>
    </source>
</evidence>
<evidence type="ECO:0000259" key="3">
    <source>
        <dbReference type="PROSITE" id="PS51677"/>
    </source>
</evidence>
<dbReference type="InterPro" id="IPR002509">
    <property type="entry name" value="NODB_dom"/>
</dbReference>
<dbReference type="GO" id="GO:0005576">
    <property type="term" value="C:extracellular region"/>
    <property type="evidence" value="ECO:0007669"/>
    <property type="project" value="UniProtKB-SubCell"/>
</dbReference>
<dbReference type="SUPFAM" id="SSF88713">
    <property type="entry name" value="Glycoside hydrolase/deacetylase"/>
    <property type="match status" value="1"/>
</dbReference>
<dbReference type="GO" id="GO:0016810">
    <property type="term" value="F:hydrolase activity, acting on carbon-nitrogen (but not peptide) bonds"/>
    <property type="evidence" value="ECO:0007669"/>
    <property type="project" value="InterPro"/>
</dbReference>
<sequence>MVMHAEDIGRAVGLRGQLGELCYSSGLLQSVQRVRSWWHRDLRILAYHRVLPLPDPATYEFDLELISTPPDQFREQMLLLRQRFHPMRLGDVAAAIEAGRPLPRDAVVVTFDDGYDDNYHVVFPILRELGIPATFFVSTGHIDSGRPYAYDWLVHMILLTGASQLQLPELGMDVPLPPDRAGRRAIAGNVLFRMKELGALAQAALIERLENEWAMPSDSAPPDCRPMTWDQLREIHAAGFEIGSHGVHHWMLAKLPQAELEAEVCQSRDALERELGPAPLLMSYPVGSGRAFDQRVIDTTRDAGYALACSYISGTNAQPASNPYALYRLAVERNMGKGWFAAMLTMPHLMSYPTPNHVNVQDGSPACSH</sequence>
<dbReference type="EMBL" id="SJTG01000002">
    <property type="protein sequence ID" value="TCI10448.1"/>
    <property type="molecule type" value="Genomic_DNA"/>
</dbReference>
<dbReference type="InterPro" id="IPR051398">
    <property type="entry name" value="Polysacch_Deacetylase"/>
</dbReference>